<comment type="PTM">
    <text evidence="4">Phosphorylated by CheA. Phosphorylation of the N-terminal regulatory domain activates the methylesterase activity.</text>
</comment>
<feature type="active site" evidence="4 5">
    <location>
        <position position="282"/>
    </location>
</feature>
<dbReference type="Gene3D" id="3.40.50.2300">
    <property type="match status" value="1"/>
</dbReference>
<evidence type="ECO:0000256" key="6">
    <source>
        <dbReference type="PROSITE-ProRule" id="PRU00169"/>
    </source>
</evidence>
<dbReference type="Pfam" id="PF01339">
    <property type="entry name" value="CheB_methylest"/>
    <property type="match status" value="1"/>
</dbReference>
<evidence type="ECO:0000256" key="3">
    <source>
        <dbReference type="ARBA" id="ARBA00048267"/>
    </source>
</evidence>
<evidence type="ECO:0000256" key="4">
    <source>
        <dbReference type="HAMAP-Rule" id="MF_00099"/>
    </source>
</evidence>
<evidence type="ECO:0000256" key="2">
    <source>
        <dbReference type="ARBA" id="ARBA00022801"/>
    </source>
</evidence>
<feature type="active site" evidence="4 5">
    <location>
        <position position="186"/>
    </location>
</feature>
<feature type="active site" evidence="4 5">
    <location>
        <position position="159"/>
    </location>
</feature>
<dbReference type="PANTHER" id="PTHR42872:SF3">
    <property type="entry name" value="PROTEIN-GLUTAMATE METHYLESTERASE_PROTEIN-GLUTAMINE GLUTAMINASE 1"/>
    <property type="match status" value="1"/>
</dbReference>
<dbReference type="InterPro" id="IPR008248">
    <property type="entry name" value="CheB-like"/>
</dbReference>
<proteinExistence type="inferred from homology"/>
<comment type="catalytic activity">
    <reaction evidence="3 4">
        <text>[protein]-L-glutamate 5-O-methyl ester + H2O = L-glutamyl-[protein] + methanol + H(+)</text>
        <dbReference type="Rhea" id="RHEA:23236"/>
        <dbReference type="Rhea" id="RHEA-COMP:10208"/>
        <dbReference type="Rhea" id="RHEA-COMP:10311"/>
        <dbReference type="ChEBI" id="CHEBI:15377"/>
        <dbReference type="ChEBI" id="CHEBI:15378"/>
        <dbReference type="ChEBI" id="CHEBI:17790"/>
        <dbReference type="ChEBI" id="CHEBI:29973"/>
        <dbReference type="ChEBI" id="CHEBI:82795"/>
        <dbReference type="EC" id="3.1.1.61"/>
    </reaction>
</comment>
<dbReference type="InterPro" id="IPR001789">
    <property type="entry name" value="Sig_transdc_resp-reg_receiver"/>
</dbReference>
<sequence length="342" mass="35704">MICDDSAVIRGAVARMLEADPQVRVVARVANGRQAIEEVRRAPGQVDVVVLDIEMPVLDGMAALPVLLRADPGLRVIMASTLTTRGADIAMHALRLGAADYVPKPAVAAIADDSFRRELLAKVKGLARLRRNVARPGLAPPALRPAGRQAPLLLAVGSSTGGPQALFTLVRGLGARLPVPVVLTQHMPATFTPILAEHLTRLGGMPCAEARDGEWLEPGKIVLAPGDRHLLVEGTAGALRARLSSDPPENYCRPAVDPMLRSAATACGGRVLMVMLTGMGHDGLAGTRQLVAAGGTAVAQDEATSVVWGMPGAIAQAGLCHQVLPLPDIAPKVLDILRPARA</sequence>
<dbReference type="Pfam" id="PF00072">
    <property type="entry name" value="Response_reg"/>
    <property type="match status" value="1"/>
</dbReference>
<dbReference type="GO" id="GO:0006935">
    <property type="term" value="P:chemotaxis"/>
    <property type="evidence" value="ECO:0007669"/>
    <property type="project" value="UniProtKB-UniRule"/>
</dbReference>
<dbReference type="PROSITE" id="PS50110">
    <property type="entry name" value="RESPONSE_REGULATORY"/>
    <property type="match status" value="1"/>
</dbReference>
<keyword evidence="2 4" id="KW-0378">Hydrolase</keyword>
<comment type="caution">
    <text evidence="9">The sequence shown here is derived from an EMBL/GenBank/DDBJ whole genome shotgun (WGS) entry which is preliminary data.</text>
</comment>
<dbReference type="Proteomes" id="UP001165679">
    <property type="component" value="Unassembled WGS sequence"/>
</dbReference>
<evidence type="ECO:0000256" key="1">
    <source>
        <dbReference type="ARBA" id="ARBA00022500"/>
    </source>
</evidence>
<evidence type="ECO:0000313" key="9">
    <source>
        <dbReference type="EMBL" id="MCW3472971.1"/>
    </source>
</evidence>
<dbReference type="EC" id="3.1.1.61" evidence="4"/>
<comment type="similarity">
    <text evidence="4">Belongs to the CheB family.</text>
</comment>
<dbReference type="SUPFAM" id="SSF52738">
    <property type="entry name" value="Methylesterase CheB, C-terminal domain"/>
    <property type="match status" value="1"/>
</dbReference>
<dbReference type="AlphaFoldDB" id="A0AA41YGZ5"/>
<dbReference type="EMBL" id="JAPDNT010000001">
    <property type="protein sequence ID" value="MCW3472971.1"/>
    <property type="molecule type" value="Genomic_DNA"/>
</dbReference>
<dbReference type="PIRSF" id="PIRSF000876">
    <property type="entry name" value="RR_chemtxs_CheB"/>
    <property type="match status" value="1"/>
</dbReference>
<dbReference type="GO" id="GO:0000156">
    <property type="term" value="F:phosphorelay response regulator activity"/>
    <property type="evidence" value="ECO:0007669"/>
    <property type="project" value="InterPro"/>
</dbReference>
<dbReference type="InterPro" id="IPR000673">
    <property type="entry name" value="Sig_transdc_resp-reg_Me-estase"/>
</dbReference>
<accession>A0AA41YGZ5</accession>
<keyword evidence="4 6" id="KW-0597">Phosphoprotein</keyword>
<comment type="subcellular location">
    <subcellularLocation>
        <location evidence="4">Cytoplasm</location>
    </subcellularLocation>
</comment>
<comment type="domain">
    <text evidence="4">Contains a C-terminal catalytic domain, and an N-terminal region which modulates catalytic activity.</text>
</comment>
<dbReference type="RefSeq" id="WP_264712303.1">
    <property type="nucleotide sequence ID" value="NZ_JAPDNT010000001.1"/>
</dbReference>
<evidence type="ECO:0000259" key="8">
    <source>
        <dbReference type="PROSITE" id="PS50122"/>
    </source>
</evidence>
<gene>
    <name evidence="4" type="primary">cheB</name>
    <name evidence="9" type="ORF">OL599_00125</name>
</gene>
<dbReference type="InterPro" id="IPR011006">
    <property type="entry name" value="CheY-like_superfamily"/>
</dbReference>
<evidence type="ECO:0000256" key="5">
    <source>
        <dbReference type="PROSITE-ProRule" id="PRU00050"/>
    </source>
</evidence>
<protein>
    <recommendedName>
        <fullName evidence="4">Protein-glutamate methylesterase/protein-glutamine glutaminase</fullName>
        <ecNumber evidence="4">3.1.1.61</ecNumber>
        <ecNumber evidence="4">3.5.1.44</ecNumber>
    </recommendedName>
</protein>
<name>A0AA41YGZ5_9PROT</name>
<keyword evidence="1 4" id="KW-0145">Chemotaxis</keyword>
<dbReference type="Gene3D" id="3.40.50.180">
    <property type="entry name" value="Methylesterase CheB, C-terminal domain"/>
    <property type="match status" value="1"/>
</dbReference>
<feature type="domain" description="Response regulatory" evidence="7">
    <location>
        <begin position="1"/>
        <end position="119"/>
    </location>
</feature>
<keyword evidence="4" id="KW-0963">Cytoplasm</keyword>
<dbReference type="GO" id="GO:0008984">
    <property type="term" value="F:protein-glutamate methylesterase activity"/>
    <property type="evidence" value="ECO:0007669"/>
    <property type="project" value="UniProtKB-UniRule"/>
</dbReference>
<evidence type="ECO:0000313" key="10">
    <source>
        <dbReference type="Proteomes" id="UP001165679"/>
    </source>
</evidence>
<dbReference type="SUPFAM" id="SSF52172">
    <property type="entry name" value="CheY-like"/>
    <property type="match status" value="1"/>
</dbReference>
<comment type="catalytic activity">
    <reaction evidence="4">
        <text>L-glutaminyl-[protein] + H2O = L-glutamyl-[protein] + NH4(+)</text>
        <dbReference type="Rhea" id="RHEA:16441"/>
        <dbReference type="Rhea" id="RHEA-COMP:10207"/>
        <dbReference type="Rhea" id="RHEA-COMP:10208"/>
        <dbReference type="ChEBI" id="CHEBI:15377"/>
        <dbReference type="ChEBI" id="CHEBI:28938"/>
        <dbReference type="ChEBI" id="CHEBI:29973"/>
        <dbReference type="ChEBI" id="CHEBI:30011"/>
        <dbReference type="EC" id="3.5.1.44"/>
    </reaction>
</comment>
<dbReference type="InterPro" id="IPR035909">
    <property type="entry name" value="CheB_C"/>
</dbReference>
<dbReference type="EC" id="3.5.1.44" evidence="4"/>
<dbReference type="PROSITE" id="PS50122">
    <property type="entry name" value="CHEB"/>
    <property type="match status" value="1"/>
</dbReference>
<dbReference type="CDD" id="cd16432">
    <property type="entry name" value="CheB_Rec"/>
    <property type="match status" value="1"/>
</dbReference>
<feature type="domain" description="CheB-type methylesterase" evidence="8">
    <location>
        <begin position="153"/>
        <end position="340"/>
    </location>
</feature>
<dbReference type="HAMAP" id="MF_00099">
    <property type="entry name" value="CheB_chemtxs"/>
    <property type="match status" value="1"/>
</dbReference>
<evidence type="ECO:0000259" key="7">
    <source>
        <dbReference type="PROSITE" id="PS50110"/>
    </source>
</evidence>
<dbReference type="NCBIfam" id="NF001965">
    <property type="entry name" value="PRK00742.1"/>
    <property type="match status" value="1"/>
</dbReference>
<reference evidence="9" key="2">
    <citation type="submission" date="2022-10" db="EMBL/GenBank/DDBJ databases">
        <authorList>
            <person name="Trinh H.N."/>
        </authorList>
    </citation>
    <scope>NUCLEOTIDE SEQUENCE</scope>
    <source>
        <strain evidence="9">RN2-1</strain>
    </source>
</reference>
<dbReference type="SMART" id="SM00448">
    <property type="entry name" value="REC"/>
    <property type="match status" value="1"/>
</dbReference>
<dbReference type="CDD" id="cd17541">
    <property type="entry name" value="REC_CheB-like"/>
    <property type="match status" value="1"/>
</dbReference>
<comment type="function">
    <text evidence="4">Involved in chemotaxis. Part of a chemotaxis signal transduction system that modulates chemotaxis in response to various stimuli. Catalyzes the demethylation of specific methylglutamate residues introduced into the chemoreceptors (methyl-accepting chemotaxis proteins or MCP) by CheR. Also mediates the irreversible deamidation of specific glutamine residues to glutamic acid.</text>
</comment>
<organism evidence="9 10">
    <name type="scientific">Limobrevibacterium gyesilva</name>
    <dbReference type="NCBI Taxonomy" id="2991712"/>
    <lineage>
        <taxon>Bacteria</taxon>
        <taxon>Pseudomonadati</taxon>
        <taxon>Pseudomonadota</taxon>
        <taxon>Alphaproteobacteria</taxon>
        <taxon>Acetobacterales</taxon>
        <taxon>Acetobacteraceae</taxon>
        <taxon>Limobrevibacterium</taxon>
    </lineage>
</organism>
<reference evidence="9" key="1">
    <citation type="submission" date="2022-09" db="EMBL/GenBank/DDBJ databases">
        <title>Rhodovastum sp. nov. RN2-1 isolated from soil in Seongnam, South Korea.</title>
        <authorList>
            <person name="Le N.T."/>
        </authorList>
    </citation>
    <scope>NUCLEOTIDE SEQUENCE</scope>
    <source>
        <strain evidence="9">RN2-1</strain>
    </source>
</reference>
<dbReference type="GO" id="GO:0050568">
    <property type="term" value="F:protein-glutamine glutaminase activity"/>
    <property type="evidence" value="ECO:0007669"/>
    <property type="project" value="UniProtKB-UniRule"/>
</dbReference>
<dbReference type="PANTHER" id="PTHR42872">
    <property type="entry name" value="PROTEIN-GLUTAMATE METHYLESTERASE/PROTEIN-GLUTAMINE GLUTAMINASE"/>
    <property type="match status" value="1"/>
</dbReference>
<dbReference type="GO" id="GO:0005737">
    <property type="term" value="C:cytoplasm"/>
    <property type="evidence" value="ECO:0007669"/>
    <property type="project" value="UniProtKB-SubCell"/>
</dbReference>
<keyword evidence="10" id="KW-1185">Reference proteome</keyword>
<feature type="modified residue" description="4-aspartylphosphate" evidence="4 6">
    <location>
        <position position="52"/>
    </location>
</feature>